<reference evidence="8" key="1">
    <citation type="submission" date="2024-05" db="EMBL/GenBank/DDBJ databases">
        <title>Alkalihalobacillus sp. strain MEB203 novel alkaliphilic bacterium from Lonar Lake, India.</title>
        <authorList>
            <person name="Joshi A."/>
            <person name="Thite S."/>
            <person name="Mengade P."/>
        </authorList>
    </citation>
    <scope>NUCLEOTIDE SEQUENCE</scope>
    <source>
        <strain evidence="8">MEB 203</strain>
    </source>
</reference>
<evidence type="ECO:0000256" key="6">
    <source>
        <dbReference type="SAM" id="SignalP"/>
    </source>
</evidence>
<dbReference type="RefSeq" id="WP_275118893.1">
    <property type="nucleotide sequence ID" value="NZ_JAOTPO010000008.1"/>
</dbReference>
<evidence type="ECO:0000259" key="7">
    <source>
        <dbReference type="PROSITE" id="PS51123"/>
    </source>
</evidence>
<keyword evidence="2 4" id="KW-0472">Membrane</keyword>
<dbReference type="PRINTS" id="PR01021">
    <property type="entry name" value="OMPADOMAIN"/>
</dbReference>
<name>A0ABT5VJ64_9BACI</name>
<comment type="caution">
    <text evidence="8">The sequence shown here is derived from an EMBL/GenBank/DDBJ whole genome shotgun (WGS) entry which is preliminary data.</text>
</comment>
<dbReference type="CDD" id="cd07185">
    <property type="entry name" value="OmpA_C-like"/>
    <property type="match status" value="1"/>
</dbReference>
<comment type="subcellular location">
    <subcellularLocation>
        <location evidence="1">Cell outer membrane</location>
    </subcellularLocation>
</comment>
<dbReference type="Gene3D" id="3.30.1330.60">
    <property type="entry name" value="OmpA-like domain"/>
    <property type="match status" value="1"/>
</dbReference>
<dbReference type="Proteomes" id="UP001148125">
    <property type="component" value="Unassembled WGS sequence"/>
</dbReference>
<organism evidence="8 9">
    <name type="scientific">Alkalihalobacterium chitinilyticum</name>
    <dbReference type="NCBI Taxonomy" id="2980103"/>
    <lineage>
        <taxon>Bacteria</taxon>
        <taxon>Bacillati</taxon>
        <taxon>Bacillota</taxon>
        <taxon>Bacilli</taxon>
        <taxon>Bacillales</taxon>
        <taxon>Bacillaceae</taxon>
        <taxon>Alkalihalobacterium</taxon>
    </lineage>
</organism>
<protein>
    <submittedName>
        <fullName evidence="8">OmpA family protein</fullName>
    </submittedName>
</protein>
<dbReference type="PROSITE" id="PS51257">
    <property type="entry name" value="PROKAR_LIPOPROTEIN"/>
    <property type="match status" value="1"/>
</dbReference>
<dbReference type="InterPro" id="IPR006665">
    <property type="entry name" value="OmpA-like"/>
</dbReference>
<dbReference type="PANTHER" id="PTHR30329:SF21">
    <property type="entry name" value="LIPOPROTEIN YIAD-RELATED"/>
    <property type="match status" value="1"/>
</dbReference>
<evidence type="ECO:0000313" key="8">
    <source>
        <dbReference type="EMBL" id="MDE5414284.1"/>
    </source>
</evidence>
<evidence type="ECO:0000313" key="9">
    <source>
        <dbReference type="Proteomes" id="UP001148125"/>
    </source>
</evidence>
<dbReference type="PROSITE" id="PS51123">
    <property type="entry name" value="OMPA_2"/>
    <property type="match status" value="1"/>
</dbReference>
<evidence type="ECO:0000256" key="3">
    <source>
        <dbReference type="ARBA" id="ARBA00023237"/>
    </source>
</evidence>
<feature type="region of interest" description="Disordered" evidence="5">
    <location>
        <begin position="195"/>
        <end position="215"/>
    </location>
</feature>
<proteinExistence type="predicted"/>
<accession>A0ABT5VJ64</accession>
<feature type="chain" id="PRO_5046279131" evidence="6">
    <location>
        <begin position="23"/>
        <end position="229"/>
    </location>
</feature>
<dbReference type="InterPro" id="IPR050330">
    <property type="entry name" value="Bact_OuterMem_StrucFunc"/>
</dbReference>
<keyword evidence="3" id="KW-0998">Cell outer membrane</keyword>
<dbReference type="SUPFAM" id="SSF103088">
    <property type="entry name" value="OmpA-like"/>
    <property type="match status" value="1"/>
</dbReference>
<keyword evidence="6" id="KW-0732">Signal</keyword>
<evidence type="ECO:0000256" key="2">
    <source>
        <dbReference type="ARBA" id="ARBA00023136"/>
    </source>
</evidence>
<dbReference type="InterPro" id="IPR006664">
    <property type="entry name" value="OMP_bac"/>
</dbReference>
<evidence type="ECO:0000256" key="4">
    <source>
        <dbReference type="PROSITE-ProRule" id="PRU00473"/>
    </source>
</evidence>
<evidence type="ECO:0000256" key="1">
    <source>
        <dbReference type="ARBA" id="ARBA00004442"/>
    </source>
</evidence>
<dbReference type="Pfam" id="PF00691">
    <property type="entry name" value="OmpA"/>
    <property type="match status" value="1"/>
</dbReference>
<evidence type="ECO:0000256" key="5">
    <source>
        <dbReference type="SAM" id="MobiDB-lite"/>
    </source>
</evidence>
<keyword evidence="9" id="KW-1185">Reference proteome</keyword>
<sequence>MISKAAFNILGLLLLISLMVSCSNDNTVNQEDESENTHIQEVDLETSNNNTQKFTSDVTIENNVQSQVYLSQVPRSRVIVREIQLSQVEKEILDTLTEFEAVVEEQLTTLTLPDNILFDFGSHQLRDEANEVIEQLVQVIEASEGEVHIAGHTDHIGEASFNKQLSEDRAQSVLQAFVNKGLDESRFVAEGFGEEKPIVSNTRPDGSDYEEGRQKNRRVEITVQGLFQE</sequence>
<dbReference type="InterPro" id="IPR036737">
    <property type="entry name" value="OmpA-like_sf"/>
</dbReference>
<feature type="signal peptide" evidence="6">
    <location>
        <begin position="1"/>
        <end position="22"/>
    </location>
</feature>
<gene>
    <name evidence="8" type="ORF">N7Z68_12960</name>
</gene>
<dbReference type="EMBL" id="JAOTPO010000008">
    <property type="protein sequence ID" value="MDE5414284.1"/>
    <property type="molecule type" value="Genomic_DNA"/>
</dbReference>
<dbReference type="PANTHER" id="PTHR30329">
    <property type="entry name" value="STATOR ELEMENT OF FLAGELLAR MOTOR COMPLEX"/>
    <property type="match status" value="1"/>
</dbReference>
<feature type="domain" description="OmpA-like" evidence="7">
    <location>
        <begin position="105"/>
        <end position="227"/>
    </location>
</feature>